<evidence type="ECO:0000256" key="1">
    <source>
        <dbReference type="SAM" id="MobiDB-lite"/>
    </source>
</evidence>
<dbReference type="STRING" id="1214573.A0A0G2FNH3"/>
<dbReference type="OrthoDB" id="5396420at2759"/>
<protein>
    <submittedName>
        <fullName evidence="2">Uncharacterized protein</fullName>
    </submittedName>
</protein>
<dbReference type="InterPro" id="IPR029058">
    <property type="entry name" value="AB_hydrolase_fold"/>
</dbReference>
<reference evidence="2 3" key="2">
    <citation type="submission" date="2015-05" db="EMBL/GenBank/DDBJ databases">
        <authorList>
            <person name="Morales-Cruz A."/>
            <person name="Amrine K.C."/>
            <person name="Cantu D."/>
        </authorList>
    </citation>
    <scope>NUCLEOTIDE SEQUENCE [LARGE SCALE GENOMIC DNA]</scope>
    <source>
        <strain evidence="2">DA912</strain>
    </source>
</reference>
<dbReference type="SUPFAM" id="SSF53474">
    <property type="entry name" value="alpha/beta-Hydrolases"/>
    <property type="match status" value="1"/>
</dbReference>
<keyword evidence="3" id="KW-1185">Reference proteome</keyword>
<reference evidence="2 3" key="1">
    <citation type="submission" date="2015-05" db="EMBL/GenBank/DDBJ databases">
        <title>Distinctive expansion of gene families associated with plant cell wall degradation and secondary metabolism in the genomes of grapevine trunk pathogens.</title>
        <authorList>
            <person name="Lawrence D.P."/>
            <person name="Travadon R."/>
            <person name="Rolshausen P.E."/>
            <person name="Baumgartner K."/>
        </authorList>
    </citation>
    <scope>NUCLEOTIDE SEQUENCE [LARGE SCALE GENOMIC DNA]</scope>
    <source>
        <strain evidence="2">DA912</strain>
    </source>
</reference>
<organism evidence="2 3">
    <name type="scientific">Diaporthe ampelina</name>
    <dbReference type="NCBI Taxonomy" id="1214573"/>
    <lineage>
        <taxon>Eukaryota</taxon>
        <taxon>Fungi</taxon>
        <taxon>Dikarya</taxon>
        <taxon>Ascomycota</taxon>
        <taxon>Pezizomycotina</taxon>
        <taxon>Sordariomycetes</taxon>
        <taxon>Sordariomycetidae</taxon>
        <taxon>Diaporthales</taxon>
        <taxon>Diaporthaceae</taxon>
        <taxon>Diaporthe</taxon>
    </lineage>
</organism>
<comment type="caution">
    <text evidence="2">The sequence shown here is derived from an EMBL/GenBank/DDBJ whole genome shotgun (WGS) entry which is preliminary data.</text>
</comment>
<evidence type="ECO:0000313" key="2">
    <source>
        <dbReference type="EMBL" id="KKY35579.1"/>
    </source>
</evidence>
<dbReference type="EMBL" id="LCUC01000152">
    <property type="protein sequence ID" value="KKY35579.1"/>
    <property type="molecule type" value="Genomic_DNA"/>
</dbReference>
<name>A0A0G2FNH3_9PEZI</name>
<dbReference type="Gene3D" id="3.40.50.1820">
    <property type="entry name" value="alpha/beta hydrolase"/>
    <property type="match status" value="1"/>
</dbReference>
<feature type="compositionally biased region" description="Acidic residues" evidence="1">
    <location>
        <begin position="273"/>
        <end position="289"/>
    </location>
</feature>
<evidence type="ECO:0000313" key="3">
    <source>
        <dbReference type="Proteomes" id="UP000034680"/>
    </source>
</evidence>
<dbReference type="Proteomes" id="UP000034680">
    <property type="component" value="Unassembled WGS sequence"/>
</dbReference>
<gene>
    <name evidence="2" type="ORF">UCDDA912_g04360</name>
</gene>
<accession>A0A0G2FNH3</accession>
<feature type="region of interest" description="Disordered" evidence="1">
    <location>
        <begin position="257"/>
        <end position="316"/>
    </location>
</feature>
<dbReference type="AlphaFoldDB" id="A0A0G2FNH3"/>
<proteinExistence type="predicted"/>
<sequence>MKHPVSSPLIINLPPFPVQDIDNVDSYLPSFLHRFPSATIHYRWANSLEDHATQVEVNGTASEAEPAELLSRLTPLYWPTPIHDTLIAYEFLVEHLSPPADDSTGSRLKRRPVYVYGSYLGASLASSLGLTESHTHQPMAIRGLLAFNGIFNWTTLLPHHPNNRLMLDDLLDIDSLDEIDKDVRLMKELIPSHFHQPANLFDPFASPILFFHTAGMLVPPSFTERSLPNLSHGFVDAEDQLSARSSTADAEDLYDRAYLYSDPEDPPPPTPYEDMETDMEPDPGTEDTNTDTSSSAESSPPPSKPKPPRRGYVAFPPRASSLKIPDTLLMHTTSPPGPVVPGSVQGQQQRLALWKRLKSAENSFGTQALGLAGLMRRSVNLYELRERAMWDIEFAGWDTEALRRVQVHDVGPADRGAGGFGLGRQGEEIAGRWLKSRLG</sequence>